<feature type="compositionally biased region" description="Polar residues" evidence="14">
    <location>
        <begin position="1"/>
        <end position="17"/>
    </location>
</feature>
<feature type="compositionally biased region" description="Basic and acidic residues" evidence="14">
    <location>
        <begin position="398"/>
        <end position="409"/>
    </location>
</feature>
<dbReference type="KEGG" id="mgl:MGL_2659"/>
<dbReference type="Pfam" id="PF00730">
    <property type="entry name" value="HhH-GPD"/>
    <property type="match status" value="1"/>
</dbReference>
<keyword evidence="17" id="KW-1185">Reference proteome</keyword>
<evidence type="ECO:0000256" key="9">
    <source>
        <dbReference type="ARBA" id="ARBA00023004"/>
    </source>
</evidence>
<dbReference type="GeneID" id="5854582"/>
<dbReference type="PANTHER" id="PTHR42944">
    <property type="entry name" value="ADENINE DNA GLYCOSYLASE"/>
    <property type="match status" value="1"/>
</dbReference>
<dbReference type="GO" id="GO:0006298">
    <property type="term" value="P:mismatch repair"/>
    <property type="evidence" value="ECO:0007669"/>
    <property type="project" value="TreeGrafter"/>
</dbReference>
<dbReference type="PROSITE" id="PS00764">
    <property type="entry name" value="ENDONUCLEASE_III_1"/>
    <property type="match status" value="1"/>
</dbReference>
<dbReference type="PANTHER" id="PTHR42944:SF1">
    <property type="entry name" value="ADENINE DNA GLYCOSYLASE"/>
    <property type="match status" value="1"/>
</dbReference>
<dbReference type="FunFam" id="1.10.340.30:FF:000002">
    <property type="entry name" value="Adenine DNA glycosylase"/>
    <property type="match status" value="1"/>
</dbReference>
<organism evidence="16 17">
    <name type="scientific">Malassezia globosa (strain ATCC MYA-4612 / CBS 7966)</name>
    <name type="common">Dandruff-associated fungus</name>
    <dbReference type="NCBI Taxonomy" id="425265"/>
    <lineage>
        <taxon>Eukaryota</taxon>
        <taxon>Fungi</taxon>
        <taxon>Dikarya</taxon>
        <taxon>Basidiomycota</taxon>
        <taxon>Ustilaginomycotina</taxon>
        <taxon>Malasseziomycetes</taxon>
        <taxon>Malasseziales</taxon>
        <taxon>Malasseziaceae</taxon>
        <taxon>Malassezia</taxon>
    </lineage>
</organism>
<keyword evidence="5" id="KW-0004">4Fe-4S</keyword>
<comment type="function">
    <text evidence="13">Adenine glycosylase active on G-A mispairs.</text>
</comment>
<feature type="region of interest" description="Disordered" evidence="14">
    <location>
        <begin position="322"/>
        <end position="411"/>
    </location>
</feature>
<evidence type="ECO:0000256" key="1">
    <source>
        <dbReference type="ARBA" id="ARBA00000843"/>
    </source>
</evidence>
<dbReference type="GO" id="GO:0006285">
    <property type="term" value="P:base-excision repair, AP site formation"/>
    <property type="evidence" value="ECO:0007669"/>
    <property type="project" value="UniProtKB-ARBA"/>
</dbReference>
<dbReference type="Proteomes" id="UP000008837">
    <property type="component" value="Unassembled WGS sequence"/>
</dbReference>
<dbReference type="EMBL" id="AAYY01000009">
    <property type="protein sequence ID" value="EDP43063.1"/>
    <property type="molecule type" value="Genomic_DNA"/>
</dbReference>
<dbReference type="GO" id="GO:0046872">
    <property type="term" value="F:metal ion binding"/>
    <property type="evidence" value="ECO:0007669"/>
    <property type="project" value="UniProtKB-UniRule"/>
</dbReference>
<sequence length="625" mass="69649">MAPSRVTATRARQSPTLPWSALHDRRAADSAVQAAQPLPRMHGPSYHRPYLLDQPDAVQRLLAWFDHKQHDRLMPWRQAWIDPNEDAPESTRVKRARAHETGTHRSAHNIVQEQIQRRAYEVWISEIMLQQTRVETARSYWLKWIEAWPSIDALADASVDDVLAAWRGLGYYGRARRIHEAAQKIMHDPSMKGQWPEYAHELCEKIPGVGPYTAGAISSIVFGHAVPILDGNVARVLSRQTGLYADPRSKSTNDLLWYMARMLVEHVAPNHRSDVPGRWNQGLMELGSTLCTPTRPACDTCPIQSTCAVYAESILYERAPVSSPVAQSTTMRSDPSDIEDTCSWCQAVPDPADSPNSATDPQVAPTKNPRSTKSKLKSSPKSTPKRALTQTTLWGCPADDKLDRSRESDATLSSSSALLRAKYIQLFPMRAAKQAPRVESRVVCIVRTTSLSSATPVFLLHQRPDTGLLAKLWEFPTVVVSPPGDQSTDNAKEGEGDYCDNRVNHTQGDIEVYKQQALSFVASLRPPAAKSAPDPSDNKHVTITARLQVDHIQPLGFVRHEFSHLHWHMHVLLVDVTVEGQGTCSSTNNGAEMDGHTQQWRTAHEVEAASMGTGLRRCWSLVQQT</sequence>
<keyword evidence="8" id="KW-0378">Hydrolase</keyword>
<dbReference type="RefSeq" id="XP_001730277.1">
    <property type="nucleotide sequence ID" value="XM_001730225.1"/>
</dbReference>
<evidence type="ECO:0000256" key="14">
    <source>
        <dbReference type="SAM" id="MobiDB-lite"/>
    </source>
</evidence>
<dbReference type="OrthoDB" id="10248838at2759"/>
<dbReference type="InParanoid" id="A8Q4W7"/>
<dbReference type="InterPro" id="IPR003265">
    <property type="entry name" value="HhH-GPD_domain"/>
</dbReference>
<dbReference type="InterPro" id="IPR015797">
    <property type="entry name" value="NUDIX_hydrolase-like_dom_sf"/>
</dbReference>
<evidence type="ECO:0000313" key="17">
    <source>
        <dbReference type="Proteomes" id="UP000008837"/>
    </source>
</evidence>
<accession>A8Q4W7</accession>
<evidence type="ECO:0000256" key="5">
    <source>
        <dbReference type="ARBA" id="ARBA00022485"/>
    </source>
</evidence>
<dbReference type="InterPro" id="IPR044298">
    <property type="entry name" value="MIG/MutY"/>
</dbReference>
<dbReference type="InterPro" id="IPR029119">
    <property type="entry name" value="MutY_C"/>
</dbReference>
<comment type="catalytic activity">
    <reaction evidence="1 13">
        <text>Hydrolyzes free adenine bases from 7,8-dihydro-8-oxoguanine:adenine mismatched double-stranded DNA, leaving an apurinic site.</text>
        <dbReference type="EC" id="3.2.2.31"/>
    </reaction>
</comment>
<dbReference type="Gene3D" id="3.90.79.10">
    <property type="entry name" value="Nucleoside Triphosphate Pyrophosphohydrolase"/>
    <property type="match status" value="1"/>
</dbReference>
<protein>
    <recommendedName>
        <fullName evidence="4 13">Adenine DNA glycosylase</fullName>
        <ecNumber evidence="3 13">3.2.2.31</ecNumber>
    </recommendedName>
</protein>
<dbReference type="GO" id="GO:0005634">
    <property type="term" value="C:nucleus"/>
    <property type="evidence" value="ECO:0007669"/>
    <property type="project" value="TreeGrafter"/>
</dbReference>
<dbReference type="GO" id="GO:0035485">
    <property type="term" value="F:adenine/guanine mispair binding"/>
    <property type="evidence" value="ECO:0007669"/>
    <property type="project" value="TreeGrafter"/>
</dbReference>
<evidence type="ECO:0000313" key="16">
    <source>
        <dbReference type="EMBL" id="EDP43063.1"/>
    </source>
</evidence>
<evidence type="ECO:0000256" key="3">
    <source>
        <dbReference type="ARBA" id="ARBA00012045"/>
    </source>
</evidence>
<keyword evidence="12 13" id="KW-0326">Glycosidase</keyword>
<feature type="domain" description="HhH-GPD" evidence="15">
    <location>
        <begin position="128"/>
        <end position="289"/>
    </location>
</feature>
<dbReference type="InterPro" id="IPR011257">
    <property type="entry name" value="DNA_glycosylase"/>
</dbReference>
<feature type="compositionally biased region" description="Polar residues" evidence="14">
    <location>
        <begin position="324"/>
        <end position="333"/>
    </location>
</feature>
<dbReference type="SUPFAM" id="SSF48150">
    <property type="entry name" value="DNA-glycosylase"/>
    <property type="match status" value="1"/>
</dbReference>
<dbReference type="STRING" id="425265.A8Q4W7"/>
<dbReference type="InterPro" id="IPR004035">
    <property type="entry name" value="Endouclease-III_FeS-bd_BS"/>
</dbReference>
<dbReference type="GO" id="GO:0034039">
    <property type="term" value="F:8-oxo-7,8-dihydroguanine DNA N-glycosylase activity"/>
    <property type="evidence" value="ECO:0007669"/>
    <property type="project" value="TreeGrafter"/>
</dbReference>
<gene>
    <name evidence="16" type="ORF">MGL_2659</name>
</gene>
<dbReference type="EC" id="3.2.2.31" evidence="3 13"/>
<proteinExistence type="inferred from homology"/>
<dbReference type="InterPro" id="IPR023170">
    <property type="entry name" value="HhH_base_excis_C"/>
</dbReference>
<evidence type="ECO:0000256" key="6">
    <source>
        <dbReference type="ARBA" id="ARBA00022723"/>
    </source>
</evidence>
<evidence type="ECO:0000256" key="13">
    <source>
        <dbReference type="RuleBase" id="RU365096"/>
    </source>
</evidence>
<dbReference type="Pfam" id="PF14815">
    <property type="entry name" value="NUDIX_4"/>
    <property type="match status" value="1"/>
</dbReference>
<comment type="cofactor">
    <cofactor evidence="13">
        <name>[4Fe-4S] cluster</name>
        <dbReference type="ChEBI" id="CHEBI:49883"/>
    </cofactor>
    <text evidence="13">Binds 1 [4Fe-4S] cluster.</text>
</comment>
<keyword evidence="9 13" id="KW-0408">Iron</keyword>
<evidence type="ECO:0000256" key="12">
    <source>
        <dbReference type="ARBA" id="ARBA00023295"/>
    </source>
</evidence>
<feature type="region of interest" description="Disordered" evidence="14">
    <location>
        <begin position="1"/>
        <end position="25"/>
    </location>
</feature>
<keyword evidence="11" id="KW-0234">DNA repair</keyword>
<dbReference type="CDD" id="cd03431">
    <property type="entry name" value="NUDIX_DNA_Glycosylase_C-MutY"/>
    <property type="match status" value="1"/>
</dbReference>
<evidence type="ECO:0000256" key="7">
    <source>
        <dbReference type="ARBA" id="ARBA00022763"/>
    </source>
</evidence>
<dbReference type="SMART" id="SM00478">
    <property type="entry name" value="ENDO3c"/>
    <property type="match status" value="1"/>
</dbReference>
<dbReference type="Gene3D" id="1.10.1670.10">
    <property type="entry name" value="Helix-hairpin-Helix base-excision DNA repair enzymes (C-terminal)"/>
    <property type="match status" value="1"/>
</dbReference>
<name>A8Q4W7_MALGO</name>
<dbReference type="GO" id="GO:0032357">
    <property type="term" value="F:oxidized purine DNA binding"/>
    <property type="evidence" value="ECO:0007669"/>
    <property type="project" value="TreeGrafter"/>
</dbReference>
<keyword evidence="6" id="KW-0479">Metal-binding</keyword>
<reference evidence="16 17" key="1">
    <citation type="journal article" date="2007" name="Proc. Natl. Acad. Sci. U.S.A.">
        <title>Dandruff-associated Malassezia genomes reveal convergent and divergent virulence traits shared with plant and human fungal pathogens.</title>
        <authorList>
            <person name="Xu J."/>
            <person name="Saunders C.W."/>
            <person name="Hu P."/>
            <person name="Grant R.A."/>
            <person name="Boekhout T."/>
            <person name="Kuramae E.E."/>
            <person name="Kronstad J.W."/>
            <person name="Deangelis Y.M."/>
            <person name="Reeder N.L."/>
            <person name="Johnstone K.R."/>
            <person name="Leland M."/>
            <person name="Fieno A.M."/>
            <person name="Begley W.M."/>
            <person name="Sun Y."/>
            <person name="Lacey M.P."/>
            <person name="Chaudhary T."/>
            <person name="Keough T."/>
            <person name="Chu L."/>
            <person name="Sears R."/>
            <person name="Yuan B."/>
            <person name="Dawson T.L.Jr."/>
        </authorList>
    </citation>
    <scope>NUCLEOTIDE SEQUENCE [LARGE SCALE GENOMIC DNA]</scope>
    <source>
        <strain evidence="17">ATCC MYA-4612 / CBS 7966</strain>
    </source>
</reference>
<evidence type="ECO:0000256" key="11">
    <source>
        <dbReference type="ARBA" id="ARBA00023204"/>
    </source>
</evidence>
<keyword evidence="7 13" id="KW-0227">DNA damage</keyword>
<comment type="similarity">
    <text evidence="2 13">Belongs to the Nth/MutY family.</text>
</comment>
<dbReference type="GO" id="GO:0000701">
    <property type="term" value="F:purine-specific mismatch base pair DNA N-glycosylase activity"/>
    <property type="evidence" value="ECO:0007669"/>
    <property type="project" value="UniProtKB-EC"/>
</dbReference>
<dbReference type="OMA" id="CRPGDFN"/>
<dbReference type="FunCoup" id="A8Q4W7">
    <property type="interactions" value="196"/>
</dbReference>
<comment type="caution">
    <text evidence="16">The sequence shown here is derived from an EMBL/GenBank/DDBJ whole genome shotgun (WGS) entry which is preliminary data.</text>
</comment>
<dbReference type="SUPFAM" id="SSF55811">
    <property type="entry name" value="Nudix"/>
    <property type="match status" value="1"/>
</dbReference>
<evidence type="ECO:0000256" key="10">
    <source>
        <dbReference type="ARBA" id="ARBA00023014"/>
    </source>
</evidence>
<evidence type="ECO:0000256" key="8">
    <source>
        <dbReference type="ARBA" id="ARBA00022801"/>
    </source>
</evidence>
<keyword evidence="10" id="KW-0411">Iron-sulfur</keyword>
<evidence type="ECO:0000256" key="2">
    <source>
        <dbReference type="ARBA" id="ARBA00008343"/>
    </source>
</evidence>
<dbReference type="Gene3D" id="1.10.340.30">
    <property type="entry name" value="Hypothetical protein, domain 2"/>
    <property type="match status" value="1"/>
</dbReference>
<evidence type="ECO:0000259" key="15">
    <source>
        <dbReference type="SMART" id="SM00478"/>
    </source>
</evidence>
<dbReference type="AlphaFoldDB" id="A8Q4W7"/>
<evidence type="ECO:0000256" key="4">
    <source>
        <dbReference type="ARBA" id="ARBA00022023"/>
    </source>
</evidence>
<dbReference type="GO" id="GO:0051539">
    <property type="term" value="F:4 iron, 4 sulfur cluster binding"/>
    <property type="evidence" value="ECO:0007669"/>
    <property type="project" value="UniProtKB-UniRule"/>
</dbReference>
<dbReference type="VEuPathDB" id="FungiDB:MGL_2659"/>
<dbReference type="CDD" id="cd00056">
    <property type="entry name" value="ENDO3c"/>
    <property type="match status" value="1"/>
</dbReference>